<dbReference type="InterPro" id="IPR011335">
    <property type="entry name" value="Restrct_endonuc-II-like"/>
</dbReference>
<dbReference type="InterPro" id="IPR049468">
    <property type="entry name" value="Restrct_endonuc-II-like_dom"/>
</dbReference>
<protein>
    <submittedName>
        <fullName evidence="2">Type IV toxin-antitoxin system AbiEi family antitoxin domain-containing protein</fullName>
    </submittedName>
</protein>
<evidence type="ECO:0000259" key="1">
    <source>
        <dbReference type="Pfam" id="PF18741"/>
    </source>
</evidence>
<name>A0ABN2M4Q1_9ACTN</name>
<gene>
    <name evidence="2" type="ORF">GCM10009682_33940</name>
</gene>
<dbReference type="Pfam" id="PF18741">
    <property type="entry name" value="MTES_1575"/>
    <property type="match status" value="1"/>
</dbReference>
<dbReference type="Proteomes" id="UP001500218">
    <property type="component" value="Unassembled WGS sequence"/>
</dbReference>
<dbReference type="Gene3D" id="3.40.960.10">
    <property type="entry name" value="VSR Endonuclease"/>
    <property type="match status" value="1"/>
</dbReference>
<feature type="domain" description="Restriction endonuclease type II-like" evidence="1">
    <location>
        <begin position="232"/>
        <end position="289"/>
    </location>
</feature>
<dbReference type="RefSeq" id="WP_344132456.1">
    <property type="nucleotide sequence ID" value="NZ_BAAALT010000099.1"/>
</dbReference>
<evidence type="ECO:0000313" key="3">
    <source>
        <dbReference type="Proteomes" id="UP001500218"/>
    </source>
</evidence>
<organism evidence="2 3">
    <name type="scientific">Luedemannella flava</name>
    <dbReference type="NCBI Taxonomy" id="349316"/>
    <lineage>
        <taxon>Bacteria</taxon>
        <taxon>Bacillati</taxon>
        <taxon>Actinomycetota</taxon>
        <taxon>Actinomycetes</taxon>
        <taxon>Micromonosporales</taxon>
        <taxon>Micromonosporaceae</taxon>
        <taxon>Luedemannella</taxon>
    </lineage>
</organism>
<proteinExistence type="predicted"/>
<sequence length="294" mass="32303">MDDASLCRLAGAQDGLFTRAQARTCGFSAFQVRHRIRGGAWRPVLGQVLALPGVVLTPEVRDRAALLAVGNLLAGPSAARRWGLRVPDARPCLAVAEGCHPRVQQLVLIRDPVPRSDRRVRDGLPLTSLGRTIIDCARLLPDAASLDLLDRVLRERRISFEELCGRVRDRVGRVGTPRLVRLIGMLGSGARSEAERRAVALLRDARIGGWAANVGMHDEFGLIGVGDLVFSEAKVVVEIDGWAYHSARAAFERDRSRQNRLVAAGWTVLRFTWRDLSQRPDHVVRTVRALVDGG</sequence>
<dbReference type="SUPFAM" id="SSF52980">
    <property type="entry name" value="Restriction endonuclease-like"/>
    <property type="match status" value="1"/>
</dbReference>
<comment type="caution">
    <text evidence="2">The sequence shown here is derived from an EMBL/GenBank/DDBJ whole genome shotgun (WGS) entry which is preliminary data.</text>
</comment>
<accession>A0ABN2M4Q1</accession>
<keyword evidence="3" id="KW-1185">Reference proteome</keyword>
<evidence type="ECO:0000313" key="2">
    <source>
        <dbReference type="EMBL" id="GAA1809470.1"/>
    </source>
</evidence>
<reference evidence="2 3" key="1">
    <citation type="journal article" date="2019" name="Int. J. Syst. Evol. Microbiol.">
        <title>The Global Catalogue of Microorganisms (GCM) 10K type strain sequencing project: providing services to taxonomists for standard genome sequencing and annotation.</title>
        <authorList>
            <consortium name="The Broad Institute Genomics Platform"/>
            <consortium name="The Broad Institute Genome Sequencing Center for Infectious Disease"/>
            <person name="Wu L."/>
            <person name="Ma J."/>
        </authorList>
    </citation>
    <scope>NUCLEOTIDE SEQUENCE [LARGE SCALE GENOMIC DNA]</scope>
    <source>
        <strain evidence="2 3">JCM 13250</strain>
    </source>
</reference>
<dbReference type="EMBL" id="BAAALT010000099">
    <property type="protein sequence ID" value="GAA1809470.1"/>
    <property type="molecule type" value="Genomic_DNA"/>
</dbReference>